<dbReference type="PROSITE" id="PS51257">
    <property type="entry name" value="PROKAR_LIPOPROTEIN"/>
    <property type="match status" value="1"/>
</dbReference>
<dbReference type="Proteomes" id="UP000192756">
    <property type="component" value="Unassembled WGS sequence"/>
</dbReference>
<accession>A0A1W2DW66</accession>
<name>A0A1W2DW66_9SPHI</name>
<dbReference type="AlphaFoldDB" id="A0A1W2DW66"/>
<protein>
    <recommendedName>
        <fullName evidence="3">Lipoprotein</fullName>
    </recommendedName>
</protein>
<gene>
    <name evidence="1" type="ORF">SAMN04488524_4134</name>
</gene>
<proteinExistence type="predicted"/>
<dbReference type="OrthoDB" id="1257726at2"/>
<dbReference type="EMBL" id="FWXT01000004">
    <property type="protein sequence ID" value="SMD01567.1"/>
    <property type="molecule type" value="Genomic_DNA"/>
</dbReference>
<reference evidence="2" key="1">
    <citation type="submission" date="2017-04" db="EMBL/GenBank/DDBJ databases">
        <authorList>
            <person name="Varghese N."/>
            <person name="Submissions S."/>
        </authorList>
    </citation>
    <scope>NUCLEOTIDE SEQUENCE [LARGE SCALE GENOMIC DNA]</scope>
    <source>
        <strain evidence="2">DSM 12126</strain>
    </source>
</reference>
<organism evidence="1 2">
    <name type="scientific">Pedobacter africanus</name>
    <dbReference type="NCBI Taxonomy" id="151894"/>
    <lineage>
        <taxon>Bacteria</taxon>
        <taxon>Pseudomonadati</taxon>
        <taxon>Bacteroidota</taxon>
        <taxon>Sphingobacteriia</taxon>
        <taxon>Sphingobacteriales</taxon>
        <taxon>Sphingobacteriaceae</taxon>
        <taxon>Pedobacter</taxon>
    </lineage>
</organism>
<dbReference type="RefSeq" id="WP_084240912.1">
    <property type="nucleotide sequence ID" value="NZ_FWXT01000004.1"/>
</dbReference>
<keyword evidence="2" id="KW-1185">Reference proteome</keyword>
<evidence type="ECO:0000313" key="2">
    <source>
        <dbReference type="Proteomes" id="UP000192756"/>
    </source>
</evidence>
<dbReference type="STRING" id="151894.SAMN04488524_4134"/>
<sequence>MLRKTLVAGMALFMVSCGNSNKEEKGTGVGSVVEGVSNLNKMSNAAEKMEERTNALKKMTPLTNEELKTVVPETLGGLTRKSFSAGALGTTGLSSIDATYGDDTKYVKVGVMDGAGETGSALVSLMAMTLSMDSESESNGTKTKTTEVNGIRSVTEETKTDQSLHSSIKYLYKERYSISLEGEGYSLSELEGFMKLLNTSALK</sequence>
<evidence type="ECO:0000313" key="1">
    <source>
        <dbReference type="EMBL" id="SMD01567.1"/>
    </source>
</evidence>
<evidence type="ECO:0008006" key="3">
    <source>
        <dbReference type="Google" id="ProtNLM"/>
    </source>
</evidence>